<dbReference type="Proteomes" id="UP000475905">
    <property type="component" value="Unassembled WGS sequence"/>
</dbReference>
<dbReference type="AlphaFoldDB" id="A0A415T5W9"/>
<dbReference type="EMBL" id="VVYP01000013">
    <property type="protein sequence ID" value="KAA5463069.1"/>
    <property type="molecule type" value="Genomic_DNA"/>
</dbReference>
<dbReference type="RefSeq" id="WP_122350573.1">
    <property type="nucleotide sequence ID" value="NZ_CAXSJX010000002.1"/>
</dbReference>
<sequence>MEYDHFAYGEALASSLKDISHSPQKKRFFTAFGLEDLTDLNDSLSSVDGNILIAVDGCESDSEDNGADALNDKQVYSFIVAQSTVSGNPNSINQAAKQCKCICKQIRNKLLKEVEYVDRNTQINGIGPIGDNFYGTVLTFFLNVPEDYIIDENFFL</sequence>
<name>A0A415T5W9_9BACE</name>
<gene>
    <name evidence="1" type="ORF">F2Y36_11600</name>
    <name evidence="2" type="ORF">NXW23_18530</name>
</gene>
<organism evidence="1 3">
    <name type="scientific">Bacteroides caccae</name>
    <dbReference type="NCBI Taxonomy" id="47678"/>
    <lineage>
        <taxon>Bacteria</taxon>
        <taxon>Pseudomonadati</taxon>
        <taxon>Bacteroidota</taxon>
        <taxon>Bacteroidia</taxon>
        <taxon>Bacteroidales</taxon>
        <taxon>Bacteroidaceae</taxon>
        <taxon>Bacteroides</taxon>
    </lineage>
</organism>
<evidence type="ECO:0000313" key="3">
    <source>
        <dbReference type="Proteomes" id="UP000475905"/>
    </source>
</evidence>
<protein>
    <submittedName>
        <fullName evidence="1">Uncharacterized protein</fullName>
    </submittedName>
</protein>
<reference evidence="1 3" key="1">
    <citation type="journal article" date="2019" name="Nat. Med.">
        <title>A library of human gut bacterial isolates paired with longitudinal multiomics data enables mechanistic microbiome research.</title>
        <authorList>
            <person name="Poyet M."/>
            <person name="Groussin M."/>
            <person name="Gibbons S.M."/>
            <person name="Avila-Pacheco J."/>
            <person name="Jiang X."/>
            <person name="Kearney S.M."/>
            <person name="Perrotta A.R."/>
            <person name="Berdy B."/>
            <person name="Zhao S."/>
            <person name="Lieberman T.D."/>
            <person name="Swanson P.K."/>
            <person name="Smith M."/>
            <person name="Roesemann S."/>
            <person name="Alexander J.E."/>
            <person name="Rich S.A."/>
            <person name="Livny J."/>
            <person name="Vlamakis H."/>
            <person name="Clish C."/>
            <person name="Bullock K."/>
            <person name="Deik A."/>
            <person name="Scott J."/>
            <person name="Pierce K.A."/>
            <person name="Xavier R.J."/>
            <person name="Alm E.J."/>
        </authorList>
    </citation>
    <scope>NUCLEOTIDE SEQUENCE [LARGE SCALE GENOMIC DNA]</scope>
    <source>
        <strain evidence="1 3">BIOML-A31</strain>
    </source>
</reference>
<evidence type="ECO:0000313" key="2">
    <source>
        <dbReference type="EMBL" id="UVQ96287.1"/>
    </source>
</evidence>
<dbReference type="EMBL" id="CP103166">
    <property type="protein sequence ID" value="UVQ96287.1"/>
    <property type="molecule type" value="Genomic_DNA"/>
</dbReference>
<dbReference type="Proteomes" id="UP001060260">
    <property type="component" value="Chromosome"/>
</dbReference>
<reference evidence="2" key="2">
    <citation type="submission" date="2022-08" db="EMBL/GenBank/DDBJ databases">
        <title>Genome Sequencing of Bacteroides fragilis Group Isolates with Nanopore Technology.</title>
        <authorList>
            <person name="Tisza M.J."/>
            <person name="Smith D."/>
            <person name="Dekker J.P."/>
        </authorList>
    </citation>
    <scope>NUCLEOTIDE SEQUENCE</scope>
    <source>
        <strain evidence="2">BFG-474</strain>
    </source>
</reference>
<evidence type="ECO:0000313" key="1">
    <source>
        <dbReference type="EMBL" id="KAA5463069.1"/>
    </source>
</evidence>
<proteinExistence type="predicted"/>
<accession>A0A415T5W9</accession>